<dbReference type="Proteomes" id="UP001634007">
    <property type="component" value="Unassembled WGS sequence"/>
</dbReference>
<name>A0ABD3KEB7_EUCGL</name>
<dbReference type="Gene3D" id="2.30.30.140">
    <property type="match status" value="1"/>
</dbReference>
<feature type="region of interest" description="Disordered" evidence="1">
    <location>
        <begin position="142"/>
        <end position="163"/>
    </location>
</feature>
<dbReference type="PANTHER" id="PTHR35494">
    <property type="entry name" value="NAD(P)H-QUINONE OXIDOREDUCTASE SUBUNIT S, CHLOROPLASTIC"/>
    <property type="match status" value="1"/>
</dbReference>
<dbReference type="InterPro" id="IPR021659">
    <property type="entry name" value="NdhS"/>
</dbReference>
<dbReference type="AlphaFoldDB" id="A0ABD3KEB7"/>
<comment type="caution">
    <text evidence="2">The sequence shown here is derived from an EMBL/GenBank/DDBJ whole genome shotgun (WGS) entry which is preliminary data.</text>
</comment>
<organism evidence="2 3">
    <name type="scientific">Eucalyptus globulus</name>
    <name type="common">Tasmanian blue gum</name>
    <dbReference type="NCBI Taxonomy" id="34317"/>
    <lineage>
        <taxon>Eukaryota</taxon>
        <taxon>Viridiplantae</taxon>
        <taxon>Streptophyta</taxon>
        <taxon>Embryophyta</taxon>
        <taxon>Tracheophyta</taxon>
        <taxon>Spermatophyta</taxon>
        <taxon>Magnoliopsida</taxon>
        <taxon>eudicotyledons</taxon>
        <taxon>Gunneridae</taxon>
        <taxon>Pentapetalae</taxon>
        <taxon>rosids</taxon>
        <taxon>malvids</taxon>
        <taxon>Myrtales</taxon>
        <taxon>Myrtaceae</taxon>
        <taxon>Myrtoideae</taxon>
        <taxon>Eucalypteae</taxon>
        <taxon>Eucalyptus</taxon>
    </lineage>
</organism>
<evidence type="ECO:0000313" key="3">
    <source>
        <dbReference type="Proteomes" id="UP001634007"/>
    </source>
</evidence>
<accession>A0ABD3KEB7</accession>
<dbReference type="EMBL" id="JBJKBG010000005">
    <property type="protein sequence ID" value="KAL3738320.1"/>
    <property type="molecule type" value="Genomic_DNA"/>
</dbReference>
<evidence type="ECO:0000313" key="2">
    <source>
        <dbReference type="EMBL" id="KAL3738320.1"/>
    </source>
</evidence>
<evidence type="ECO:0000256" key="1">
    <source>
        <dbReference type="SAM" id="MobiDB-lite"/>
    </source>
</evidence>
<keyword evidence="3" id="KW-1185">Reference proteome</keyword>
<proteinExistence type="predicted"/>
<sequence length="249" mass="26532">MASTLPNLHPPPSLQSAFLGRGATRLHKPSVAFSRHGPSAIPSRPCAKFDLSEILGGRGLCNGEKGIEQELKRTIGEPSPSSDVEKPAEAEEPSLALSSGKPAGDAVASAAETVPEDAFDKELMGLTGGFPGGEKGLQSFIEKNPPPPKKPAEKASAAAVPSLKKPKAPELPILMPGMIALVKNPNNPYYMYCGIVQRITDGKAGVLFEGGNWDRLITFNLDELERREKGPPMKNPRSVIIENLLKNEP</sequence>
<dbReference type="PANTHER" id="PTHR35494:SF1">
    <property type="entry name" value="NAD(P)H-QUINONE OXIDOREDUCTASE SUBUNIT S, CHLOROPLASTIC"/>
    <property type="match status" value="1"/>
</dbReference>
<reference evidence="2 3" key="1">
    <citation type="submission" date="2024-11" db="EMBL/GenBank/DDBJ databases">
        <title>Chromosome-level genome assembly of Eucalyptus globulus Labill. provides insights into its genome evolution.</title>
        <authorList>
            <person name="Li X."/>
        </authorList>
    </citation>
    <scope>NUCLEOTIDE SEQUENCE [LARGE SCALE GENOMIC DNA]</scope>
    <source>
        <strain evidence="2">CL2024</strain>
        <tissue evidence="2">Fresh tender leaves</tissue>
    </source>
</reference>
<evidence type="ECO:0008006" key="4">
    <source>
        <dbReference type="Google" id="ProtNLM"/>
    </source>
</evidence>
<gene>
    <name evidence="2" type="ORF">ACJRO7_019794</name>
</gene>
<protein>
    <recommendedName>
        <fullName evidence="4">Chlororespiratory reduction31</fullName>
    </recommendedName>
</protein>
<feature type="region of interest" description="Disordered" evidence="1">
    <location>
        <begin position="72"/>
        <end position="106"/>
    </location>
</feature>
<dbReference type="Pfam" id="PF11623">
    <property type="entry name" value="NdhS"/>
    <property type="match status" value="1"/>
</dbReference>